<protein>
    <submittedName>
        <fullName evidence="5">Si:ch211-122l24.6</fullName>
    </submittedName>
</protein>
<keyword evidence="1" id="KW-0479">Metal-binding</keyword>
<proteinExistence type="predicted"/>
<evidence type="ECO:0000256" key="1">
    <source>
        <dbReference type="ARBA" id="ARBA00022723"/>
    </source>
</evidence>
<reference evidence="5 6" key="1">
    <citation type="submission" date="2020-05" db="EMBL/GenBank/DDBJ databases">
        <title>Electrophorus electricus (electric eel) genome, fEleEle1, primary haplotype.</title>
        <authorList>
            <person name="Myers G."/>
            <person name="Meyer A."/>
            <person name="Fedrigo O."/>
            <person name="Formenti G."/>
            <person name="Rhie A."/>
            <person name="Tracey A."/>
            <person name="Sims Y."/>
            <person name="Jarvis E.D."/>
        </authorList>
    </citation>
    <scope>NUCLEOTIDE SEQUENCE [LARGE SCALE GENOMIC DNA]</scope>
</reference>
<evidence type="ECO:0000313" key="6">
    <source>
        <dbReference type="Proteomes" id="UP000314983"/>
    </source>
</evidence>
<dbReference type="SUPFAM" id="SSF47473">
    <property type="entry name" value="EF-hand"/>
    <property type="match status" value="1"/>
</dbReference>
<evidence type="ECO:0000256" key="3">
    <source>
        <dbReference type="SAM" id="MobiDB-lite"/>
    </source>
</evidence>
<dbReference type="PROSITE" id="PS50222">
    <property type="entry name" value="EF_HAND_2"/>
    <property type="match status" value="1"/>
</dbReference>
<keyword evidence="6" id="KW-1185">Reference proteome</keyword>
<name>A0AAY5ELV1_ELEEL</name>
<accession>A0AAY5ELV1</accession>
<dbReference type="CDD" id="cd00051">
    <property type="entry name" value="EFh"/>
    <property type="match status" value="1"/>
</dbReference>
<dbReference type="GO" id="GO:0005509">
    <property type="term" value="F:calcium ion binding"/>
    <property type="evidence" value="ECO:0007669"/>
    <property type="project" value="InterPro"/>
</dbReference>
<dbReference type="Pfam" id="PF13499">
    <property type="entry name" value="EF-hand_7"/>
    <property type="match status" value="1"/>
</dbReference>
<organism evidence="5 6">
    <name type="scientific">Electrophorus electricus</name>
    <name type="common">Electric eel</name>
    <name type="synonym">Gymnotus electricus</name>
    <dbReference type="NCBI Taxonomy" id="8005"/>
    <lineage>
        <taxon>Eukaryota</taxon>
        <taxon>Metazoa</taxon>
        <taxon>Chordata</taxon>
        <taxon>Craniata</taxon>
        <taxon>Vertebrata</taxon>
        <taxon>Euteleostomi</taxon>
        <taxon>Actinopterygii</taxon>
        <taxon>Neopterygii</taxon>
        <taxon>Teleostei</taxon>
        <taxon>Ostariophysi</taxon>
        <taxon>Gymnotiformes</taxon>
        <taxon>Gymnotoidei</taxon>
        <taxon>Gymnotidae</taxon>
        <taxon>Electrophorus</taxon>
    </lineage>
</organism>
<evidence type="ECO:0000313" key="5">
    <source>
        <dbReference type="Ensembl" id="ENSEEEP00000057878.1"/>
    </source>
</evidence>
<dbReference type="GeneTree" id="ENSGT01060000253400"/>
<evidence type="ECO:0000256" key="2">
    <source>
        <dbReference type="ARBA" id="ARBA00022837"/>
    </source>
</evidence>
<dbReference type="Proteomes" id="UP000314983">
    <property type="component" value="Chromosome 18"/>
</dbReference>
<feature type="compositionally biased region" description="Basic and acidic residues" evidence="3">
    <location>
        <begin position="144"/>
        <end position="153"/>
    </location>
</feature>
<dbReference type="InterPro" id="IPR018247">
    <property type="entry name" value="EF_Hand_1_Ca_BS"/>
</dbReference>
<feature type="domain" description="EF-hand" evidence="4">
    <location>
        <begin position="66"/>
        <end position="101"/>
    </location>
</feature>
<dbReference type="InterPro" id="IPR011992">
    <property type="entry name" value="EF-hand-dom_pair"/>
</dbReference>
<evidence type="ECO:0000259" key="4">
    <source>
        <dbReference type="PROSITE" id="PS50222"/>
    </source>
</evidence>
<dbReference type="InterPro" id="IPR002048">
    <property type="entry name" value="EF_hand_dom"/>
</dbReference>
<dbReference type="Ensembl" id="ENSEEET00000064961.1">
    <property type="protein sequence ID" value="ENSEEEP00000057878.1"/>
    <property type="gene ID" value="ENSEEEG00000027752.1"/>
</dbReference>
<dbReference type="AlphaFoldDB" id="A0AAY5ELV1"/>
<dbReference type="Gene3D" id="1.10.238.10">
    <property type="entry name" value="EF-hand"/>
    <property type="match status" value="1"/>
</dbReference>
<reference evidence="5" key="3">
    <citation type="submission" date="2025-09" db="UniProtKB">
        <authorList>
            <consortium name="Ensembl"/>
        </authorList>
    </citation>
    <scope>IDENTIFICATION</scope>
</reference>
<keyword evidence="2" id="KW-0106">Calcium</keyword>
<feature type="region of interest" description="Disordered" evidence="3">
    <location>
        <begin position="138"/>
        <end position="157"/>
    </location>
</feature>
<reference evidence="5" key="2">
    <citation type="submission" date="2025-08" db="UniProtKB">
        <authorList>
            <consortium name="Ensembl"/>
        </authorList>
    </citation>
    <scope>IDENTIFICATION</scope>
</reference>
<dbReference type="PROSITE" id="PS00018">
    <property type="entry name" value="EF_HAND_1"/>
    <property type="match status" value="1"/>
</dbReference>
<sequence length="175" mass="20764">MIPDTSFEWQHGFQSLYMQKTNVCIKVDGKNNYSRSWHHLYLNFDMLYWNIMVQELQKTYPNWTSTDLLNLWHLFEQFDANGDRLLDFKEFNACIDLTMNSATPEQRKAMFTEADVHKYNCLNFEDFLQLMHNVRVGSPVPRTPEPEAEHDPDTQGIISDVSRMDTFQQMCYGLF</sequence>